<dbReference type="Gene3D" id="3.90.550.10">
    <property type="entry name" value="Spore Coat Polysaccharide Biosynthesis Protein SpsA, Chain A"/>
    <property type="match status" value="1"/>
</dbReference>
<gene>
    <name evidence="3" type="ORF">BJY26_003584</name>
</gene>
<name>A0A7Z0D5K8_9MICO</name>
<dbReference type="AlphaFoldDB" id="A0A7Z0D5K8"/>
<dbReference type="EC" id="2.7.7.13" evidence="3"/>
<accession>A0A7Z0D5K8</accession>
<dbReference type="RefSeq" id="WP_179429530.1">
    <property type="nucleotide sequence ID" value="NZ_JACBZP010000001.1"/>
</dbReference>
<dbReference type="Proteomes" id="UP000539111">
    <property type="component" value="Unassembled WGS sequence"/>
</dbReference>
<dbReference type="CDD" id="cd02509">
    <property type="entry name" value="GDP-M1P_Guanylyltransferase"/>
    <property type="match status" value="1"/>
</dbReference>
<proteinExistence type="predicted"/>
<dbReference type="Pfam" id="PF22640">
    <property type="entry name" value="ManC_GMP_beta-helix"/>
    <property type="match status" value="1"/>
</dbReference>
<protein>
    <submittedName>
        <fullName evidence="3">Mannose-1-phosphate guanylyltransferase</fullName>
        <ecNumber evidence="3">2.7.7.13</ecNumber>
    </submittedName>
</protein>
<dbReference type="GO" id="GO:0009298">
    <property type="term" value="P:GDP-mannose biosynthetic process"/>
    <property type="evidence" value="ECO:0007669"/>
    <property type="project" value="TreeGrafter"/>
</dbReference>
<keyword evidence="4" id="KW-1185">Reference proteome</keyword>
<evidence type="ECO:0000259" key="2">
    <source>
        <dbReference type="Pfam" id="PF22640"/>
    </source>
</evidence>
<dbReference type="InterPro" id="IPR005835">
    <property type="entry name" value="NTP_transferase_dom"/>
</dbReference>
<sequence>MTDQLSEQMSSWRQHPALAHFHAIIPAGGSGTRLWPRSRAGSPKFLHDLLGTGRSLLQATWDRVEPLVDADRIIVVTGHAHADAVRRQLPDLPARHLLAEPEPKESAAAICLAAFVIVQSDPDAIVGSFHADHSITNPYGFRDVVQQALDAAVDGDIVTVGITPTQPATGYGYIEVGDLLGRPGAPFARRARAFVEKPDADTARQYMTTGRYRWNAGMFVARADALLGQLEVSQPDLYAGLEEIAGAWGTEAWDDVLARVWPGLPKIAIDYAVAEPAAAAGAVAVVPGDFGWDDVGDFASVSRLRQPVPGEASAVTVVGEGAEVVSTDASGVVVSDQKRLVALVGVEDVVVVDTPDALLVTTRARAQSVKDIVEELKAQGRTDLL</sequence>
<dbReference type="InterPro" id="IPR054566">
    <property type="entry name" value="ManC/GMP-like_b-helix"/>
</dbReference>
<comment type="caution">
    <text evidence="3">The sequence shown here is derived from an EMBL/GenBank/DDBJ whole genome shotgun (WGS) entry which is preliminary data.</text>
</comment>
<dbReference type="Pfam" id="PF00483">
    <property type="entry name" value="NTP_transferase"/>
    <property type="match status" value="1"/>
</dbReference>
<dbReference type="EMBL" id="JACBZP010000001">
    <property type="protein sequence ID" value="NYI69278.1"/>
    <property type="molecule type" value="Genomic_DNA"/>
</dbReference>
<keyword evidence="3" id="KW-0808">Transferase</keyword>
<evidence type="ECO:0000313" key="4">
    <source>
        <dbReference type="Proteomes" id="UP000539111"/>
    </source>
</evidence>
<dbReference type="InterPro" id="IPR051161">
    <property type="entry name" value="Mannose-6P_isomerase_type2"/>
</dbReference>
<dbReference type="SUPFAM" id="SSF53448">
    <property type="entry name" value="Nucleotide-diphospho-sugar transferases"/>
    <property type="match status" value="1"/>
</dbReference>
<dbReference type="PANTHER" id="PTHR46390:SF1">
    <property type="entry name" value="MANNOSE-1-PHOSPHATE GUANYLYLTRANSFERASE"/>
    <property type="match status" value="1"/>
</dbReference>
<feature type="domain" description="MannoseP isomerase/GMP-like beta-helix" evidence="2">
    <location>
        <begin position="323"/>
        <end position="376"/>
    </location>
</feature>
<dbReference type="SUPFAM" id="SSF159283">
    <property type="entry name" value="Guanosine diphospho-D-mannose pyrophosphorylase/mannose-6-phosphate isomerase linker domain"/>
    <property type="match status" value="1"/>
</dbReference>
<evidence type="ECO:0000313" key="3">
    <source>
        <dbReference type="EMBL" id="NYI69278.1"/>
    </source>
</evidence>
<dbReference type="GO" id="GO:0004475">
    <property type="term" value="F:mannose-1-phosphate guanylyltransferase (GTP) activity"/>
    <property type="evidence" value="ECO:0007669"/>
    <property type="project" value="UniProtKB-EC"/>
</dbReference>
<dbReference type="InterPro" id="IPR049577">
    <property type="entry name" value="GMPP_N"/>
</dbReference>
<dbReference type="PANTHER" id="PTHR46390">
    <property type="entry name" value="MANNOSE-1-PHOSPHATE GUANYLYLTRANSFERASE"/>
    <property type="match status" value="1"/>
</dbReference>
<feature type="domain" description="Nucleotidyl transferase" evidence="1">
    <location>
        <begin position="23"/>
        <end position="301"/>
    </location>
</feature>
<evidence type="ECO:0000259" key="1">
    <source>
        <dbReference type="Pfam" id="PF00483"/>
    </source>
</evidence>
<organism evidence="3 4">
    <name type="scientific">Spelaeicoccus albus</name>
    <dbReference type="NCBI Taxonomy" id="1280376"/>
    <lineage>
        <taxon>Bacteria</taxon>
        <taxon>Bacillati</taxon>
        <taxon>Actinomycetota</taxon>
        <taxon>Actinomycetes</taxon>
        <taxon>Micrococcales</taxon>
        <taxon>Brevibacteriaceae</taxon>
        <taxon>Spelaeicoccus</taxon>
    </lineage>
</organism>
<keyword evidence="3" id="KW-0548">Nucleotidyltransferase</keyword>
<reference evidence="3 4" key="1">
    <citation type="submission" date="2020-07" db="EMBL/GenBank/DDBJ databases">
        <title>Sequencing the genomes of 1000 actinobacteria strains.</title>
        <authorList>
            <person name="Klenk H.-P."/>
        </authorList>
    </citation>
    <scope>NUCLEOTIDE SEQUENCE [LARGE SCALE GENOMIC DNA]</scope>
    <source>
        <strain evidence="3 4">DSM 26341</strain>
    </source>
</reference>
<dbReference type="InterPro" id="IPR029044">
    <property type="entry name" value="Nucleotide-diphossugar_trans"/>
</dbReference>